<dbReference type="GO" id="GO:0005759">
    <property type="term" value="C:mitochondrial matrix"/>
    <property type="evidence" value="ECO:0007669"/>
    <property type="project" value="UniProtKB-SubCell"/>
</dbReference>
<evidence type="ECO:0000259" key="15">
    <source>
        <dbReference type="Pfam" id="PF16026"/>
    </source>
</evidence>
<dbReference type="GO" id="GO:0005741">
    <property type="term" value="C:mitochondrial outer membrane"/>
    <property type="evidence" value="ECO:0007669"/>
    <property type="project" value="UniProtKB-SubCell"/>
</dbReference>
<keyword evidence="17" id="KW-1185">Reference proteome</keyword>
<keyword evidence="8 13" id="KW-0175">Coiled coil</keyword>
<dbReference type="PANTHER" id="PTHR21771:SF1">
    <property type="entry name" value="MITOCHONDRIA-EATING PROTEIN"/>
    <property type="match status" value="1"/>
</dbReference>
<keyword evidence="9" id="KW-0446">Lipid-binding</keyword>
<dbReference type="GO" id="GO:0035695">
    <property type="term" value="P:mitophagy by internal vacuole formation"/>
    <property type="evidence" value="ECO:0007669"/>
    <property type="project" value="TreeGrafter"/>
</dbReference>
<evidence type="ECO:0000256" key="11">
    <source>
        <dbReference type="ARBA" id="ARBA00023136"/>
    </source>
</evidence>
<evidence type="ECO:0000256" key="6">
    <source>
        <dbReference type="ARBA" id="ARBA00022490"/>
    </source>
</evidence>
<dbReference type="Pfam" id="PF16026">
    <property type="entry name" value="MIEAP"/>
    <property type="match status" value="1"/>
</dbReference>
<reference evidence="16" key="1">
    <citation type="submission" date="2023-03" db="EMBL/GenBank/DDBJ databases">
        <authorList>
            <person name="Steffen K."/>
            <person name="Cardenas P."/>
        </authorList>
    </citation>
    <scope>NUCLEOTIDE SEQUENCE</scope>
</reference>
<organism evidence="16 17">
    <name type="scientific">Geodia barretti</name>
    <name type="common">Barrett's horny sponge</name>
    <dbReference type="NCBI Taxonomy" id="519541"/>
    <lineage>
        <taxon>Eukaryota</taxon>
        <taxon>Metazoa</taxon>
        <taxon>Porifera</taxon>
        <taxon>Demospongiae</taxon>
        <taxon>Heteroscleromorpha</taxon>
        <taxon>Tetractinellida</taxon>
        <taxon>Astrophorina</taxon>
        <taxon>Geodiidae</taxon>
        <taxon>Geodia</taxon>
    </lineage>
</organism>
<feature type="compositionally biased region" description="Low complexity" evidence="14">
    <location>
        <begin position="544"/>
        <end position="559"/>
    </location>
</feature>
<evidence type="ECO:0000256" key="3">
    <source>
        <dbReference type="ARBA" id="ARBA00004496"/>
    </source>
</evidence>
<dbReference type="GO" id="GO:0035694">
    <property type="term" value="P:mitochondrial protein catabolic process"/>
    <property type="evidence" value="ECO:0007669"/>
    <property type="project" value="InterPro"/>
</dbReference>
<dbReference type="InterPro" id="IPR026169">
    <property type="entry name" value="MIEAP"/>
</dbReference>
<comment type="subcellular location">
    <subcellularLocation>
        <location evidence="3">Cytoplasm</location>
    </subcellularLocation>
    <subcellularLocation>
        <location evidence="2">Mitochondrion matrix</location>
    </subcellularLocation>
    <subcellularLocation>
        <location evidence="1">Mitochondrion outer membrane</location>
    </subcellularLocation>
</comment>
<feature type="domain" description="Mitochondria-eating protein C-terminal" evidence="15">
    <location>
        <begin position="650"/>
        <end position="889"/>
    </location>
</feature>
<dbReference type="PANTHER" id="PTHR21771">
    <property type="entry name" value="MITOCHONDRIA-EATING PROTEIN-RELATED"/>
    <property type="match status" value="1"/>
</dbReference>
<feature type="region of interest" description="Disordered" evidence="14">
    <location>
        <begin position="734"/>
        <end position="764"/>
    </location>
</feature>
<comment type="caution">
    <text evidence="16">The sequence shown here is derived from an EMBL/GenBank/DDBJ whole genome shotgun (WGS) entry which is preliminary data.</text>
</comment>
<evidence type="ECO:0000313" key="17">
    <source>
        <dbReference type="Proteomes" id="UP001174909"/>
    </source>
</evidence>
<dbReference type="EMBL" id="CASHTH010000381">
    <property type="protein sequence ID" value="CAI7999684.1"/>
    <property type="molecule type" value="Genomic_DNA"/>
</dbReference>
<name>A0AA35R0R7_GEOBA</name>
<feature type="region of interest" description="Disordered" evidence="14">
    <location>
        <begin position="410"/>
        <end position="438"/>
    </location>
</feature>
<dbReference type="AlphaFoldDB" id="A0AA35R0R7"/>
<evidence type="ECO:0000256" key="14">
    <source>
        <dbReference type="SAM" id="MobiDB-lite"/>
    </source>
</evidence>
<dbReference type="Proteomes" id="UP001174909">
    <property type="component" value="Unassembled WGS sequence"/>
</dbReference>
<evidence type="ECO:0000256" key="2">
    <source>
        <dbReference type="ARBA" id="ARBA00004305"/>
    </source>
</evidence>
<evidence type="ECO:0000256" key="12">
    <source>
        <dbReference type="ARBA" id="ARBA00032687"/>
    </source>
</evidence>
<feature type="region of interest" description="Disordered" evidence="14">
    <location>
        <begin position="517"/>
        <end position="567"/>
    </location>
</feature>
<evidence type="ECO:0000256" key="4">
    <source>
        <dbReference type="ARBA" id="ARBA00008233"/>
    </source>
</evidence>
<keyword evidence="6" id="KW-0963">Cytoplasm</keyword>
<comment type="similarity">
    <text evidence="4">Belongs to the MIEAP family.</text>
</comment>
<keyword evidence="10" id="KW-0496">Mitochondrion</keyword>
<evidence type="ECO:0000313" key="16">
    <source>
        <dbReference type="EMBL" id="CAI7999684.1"/>
    </source>
</evidence>
<feature type="coiled-coil region" evidence="13">
    <location>
        <begin position="598"/>
        <end position="632"/>
    </location>
</feature>
<evidence type="ECO:0000256" key="1">
    <source>
        <dbReference type="ARBA" id="ARBA00004294"/>
    </source>
</evidence>
<proteinExistence type="inferred from homology"/>
<evidence type="ECO:0000256" key="9">
    <source>
        <dbReference type="ARBA" id="ARBA00023121"/>
    </source>
</evidence>
<sequence length="889" mass="100249">MQSLLKRAPAWFARRAGSQECLLDRPSEPVSIVQHKVARSEFEYTSLEIRRLLEEGKFQLGVEMLRKLSHEFVRRCLRSFPFKTLNRCVPKSFPVWEMLLVKLHNNEEGCIPDFPHVHCDELVLQIGQLLEEVVDSPMENADLIHACKRMLKKVYMQYNNVLQPLIKESERIECALYSLSLHLPIGTDSAAVSLHTAIRDEIEACIFDYQETLEKIAEIEAKESQLLSQLSTVTHQNGTIPNDETPVIEFHSPNPTQIQLQERLYSNQWVKRALEPNQRKGNLAQLVEMLKSRIDNDKEVIALYGSIRSRNKSLSNTEAVEPWLRKHQRAVGCCLTVLKDIEKEIKLQRPSSPTEAGLELSSSLEDAGPDLLTVPVLNFRTDEHFVNRPPFGRRASAAIPALFNIGEKEAEEEDMDKMARRNSVPPPTKQHRPRSTSPMKFLRGAHPALHHGTNGVTQNGAAAVGGGITENGSWKSLYSSRRSLNGRENSSSIHDLNQVGEPAQAFRRAQSLKAKGRYVVTPVAPPQPPHLTAGRKKTETHRQSSSNLATTSSAAGGDSKSSKLKNLFRSGSGGLVTKCDTQQQRDEKAPDSELALKLESMNKELFKRERKINEFERNIRELTDRLSEQAQRQLQDSEMFEDIQCASRATVVIRRYEELYSQARIEALDAIEALHLHGPQDSTADMDASDMFNVRFLLEVFKTAYHCSWVYLQQLHGLWRKLFGVPAAATPDKERQVSLGRGSSAGSGEEGEGEEGESGGQVSNQTAEKQLESGIMVYLRRVSSQQDLTPITKLLVSKLDAKYCDHTMYPEVKGLAAVADYMEECVKVAWGLIIQTPHMTIDWSKTVYNPEHHKRFYSADKRQTDILMYMWPVLTQFNGPVLVQGIVLT</sequence>
<keyword evidence="7" id="KW-1000">Mitochondrion outer membrane</keyword>
<dbReference type="GO" id="GO:0008289">
    <property type="term" value="F:lipid binding"/>
    <property type="evidence" value="ECO:0007669"/>
    <property type="project" value="UniProtKB-KW"/>
</dbReference>
<accession>A0AA35R0R7</accession>
<evidence type="ECO:0000256" key="7">
    <source>
        <dbReference type="ARBA" id="ARBA00022787"/>
    </source>
</evidence>
<keyword evidence="11" id="KW-0472">Membrane</keyword>
<protein>
    <recommendedName>
        <fullName evidence="5">Mitochondria-eating protein</fullName>
    </recommendedName>
    <alternativeName>
        <fullName evidence="12">Spermatogenesis-associated protein 18</fullName>
    </alternativeName>
</protein>
<gene>
    <name evidence="16" type="ORF">GBAR_LOCUS2764</name>
</gene>
<evidence type="ECO:0000256" key="5">
    <source>
        <dbReference type="ARBA" id="ARBA00019863"/>
    </source>
</evidence>
<evidence type="ECO:0000256" key="8">
    <source>
        <dbReference type="ARBA" id="ARBA00023054"/>
    </source>
</evidence>
<evidence type="ECO:0000256" key="10">
    <source>
        <dbReference type="ARBA" id="ARBA00023128"/>
    </source>
</evidence>
<evidence type="ECO:0000256" key="13">
    <source>
        <dbReference type="SAM" id="Coils"/>
    </source>
</evidence>
<dbReference type="InterPro" id="IPR031981">
    <property type="entry name" value="MIEAP_C"/>
</dbReference>